<evidence type="ECO:0000313" key="5">
    <source>
        <dbReference type="Proteomes" id="UP000639772"/>
    </source>
</evidence>
<dbReference type="PANTHER" id="PTHR34539">
    <property type="entry name" value="T6J4.11 PROTEIN"/>
    <property type="match status" value="1"/>
</dbReference>
<reference evidence="4 5" key="1">
    <citation type="journal article" date="2020" name="Nat. Food">
        <title>A phased Vanilla planifolia genome enables genetic improvement of flavour and production.</title>
        <authorList>
            <person name="Hasing T."/>
            <person name="Tang H."/>
            <person name="Brym M."/>
            <person name="Khazi F."/>
            <person name="Huang T."/>
            <person name="Chambers A.H."/>
        </authorList>
    </citation>
    <scope>NUCLEOTIDE SEQUENCE [LARGE SCALE GENOMIC DNA]</scope>
    <source>
        <tissue evidence="2">Leaf</tissue>
    </source>
</reference>
<keyword evidence="4" id="KW-1185">Reference proteome</keyword>
<feature type="region of interest" description="Disordered" evidence="1">
    <location>
        <begin position="1"/>
        <end position="23"/>
    </location>
</feature>
<gene>
    <name evidence="2" type="ORF">HPP92_000151</name>
    <name evidence="3" type="ORF">HPP92_000211</name>
</gene>
<proteinExistence type="predicted"/>
<dbReference type="Proteomes" id="UP000636800">
    <property type="component" value="Chromosome 1"/>
</dbReference>
<dbReference type="PANTHER" id="PTHR34539:SF19">
    <property type="entry name" value="T6J4.11 PROTEIN"/>
    <property type="match status" value="1"/>
</dbReference>
<dbReference type="Proteomes" id="UP000639772">
    <property type="component" value="Chromosome 1"/>
</dbReference>
<dbReference type="EMBL" id="JADCNM010000001">
    <property type="protein sequence ID" value="KAG0500139.1"/>
    <property type="molecule type" value="Genomic_DNA"/>
</dbReference>
<evidence type="ECO:0000313" key="2">
    <source>
        <dbReference type="EMBL" id="KAG0495460.1"/>
    </source>
</evidence>
<sequence>MEDFTRNKRERDEAGELPEEKRSRLEQLLEVLDDFADAGGEEDIASVMRSLEEEIGLPVEAEETALLEEMPLPTDLGYLLEASDDDLGLPPTVPSSEGGRDEEEPGFGRIWGWADEMPGCDDGMGFAAYGIEEVGSMVVDVDDGLFEYSGMVYASADAELVEVSWRQQTLPAV</sequence>
<protein>
    <submittedName>
        <fullName evidence="2">Uncharacterized protein</fullName>
    </submittedName>
</protein>
<feature type="region of interest" description="Disordered" evidence="1">
    <location>
        <begin position="83"/>
        <end position="105"/>
    </location>
</feature>
<dbReference type="EMBL" id="JADCNL010000001">
    <property type="protein sequence ID" value="KAG0495460.1"/>
    <property type="molecule type" value="Genomic_DNA"/>
</dbReference>
<evidence type="ECO:0000313" key="3">
    <source>
        <dbReference type="EMBL" id="KAG0500139.1"/>
    </source>
</evidence>
<organism evidence="2 4">
    <name type="scientific">Vanilla planifolia</name>
    <name type="common">Vanilla</name>
    <dbReference type="NCBI Taxonomy" id="51239"/>
    <lineage>
        <taxon>Eukaryota</taxon>
        <taxon>Viridiplantae</taxon>
        <taxon>Streptophyta</taxon>
        <taxon>Embryophyta</taxon>
        <taxon>Tracheophyta</taxon>
        <taxon>Spermatophyta</taxon>
        <taxon>Magnoliopsida</taxon>
        <taxon>Liliopsida</taxon>
        <taxon>Asparagales</taxon>
        <taxon>Orchidaceae</taxon>
        <taxon>Vanilloideae</taxon>
        <taxon>Vanilleae</taxon>
        <taxon>Vanilla</taxon>
    </lineage>
</organism>
<name>A0A835VFU1_VANPL</name>
<evidence type="ECO:0000313" key="4">
    <source>
        <dbReference type="Proteomes" id="UP000636800"/>
    </source>
</evidence>
<comment type="caution">
    <text evidence="2">The sequence shown here is derived from an EMBL/GenBank/DDBJ whole genome shotgun (WGS) entry which is preliminary data.</text>
</comment>
<dbReference type="OrthoDB" id="785381at2759"/>
<dbReference type="AlphaFoldDB" id="A0A835VFU1"/>
<evidence type="ECO:0000256" key="1">
    <source>
        <dbReference type="SAM" id="MobiDB-lite"/>
    </source>
</evidence>
<accession>A0A835VFU1</accession>